<proteinExistence type="predicted"/>
<accession>A0A1B7N4B1</accession>
<protein>
    <submittedName>
        <fullName evidence="1">Uncharacterized protein</fullName>
    </submittedName>
</protein>
<gene>
    <name evidence="1" type="ORF">K503DRAFT_68991</name>
</gene>
<dbReference type="EMBL" id="KV448241">
    <property type="protein sequence ID" value="OAX39651.1"/>
    <property type="molecule type" value="Genomic_DNA"/>
</dbReference>
<dbReference type="Proteomes" id="UP000092154">
    <property type="component" value="Unassembled WGS sequence"/>
</dbReference>
<evidence type="ECO:0000313" key="1">
    <source>
        <dbReference type="EMBL" id="OAX39651.1"/>
    </source>
</evidence>
<organism evidence="1 2">
    <name type="scientific">Rhizopogon vinicolor AM-OR11-026</name>
    <dbReference type="NCBI Taxonomy" id="1314800"/>
    <lineage>
        <taxon>Eukaryota</taxon>
        <taxon>Fungi</taxon>
        <taxon>Dikarya</taxon>
        <taxon>Basidiomycota</taxon>
        <taxon>Agaricomycotina</taxon>
        <taxon>Agaricomycetes</taxon>
        <taxon>Agaricomycetidae</taxon>
        <taxon>Boletales</taxon>
        <taxon>Suillineae</taxon>
        <taxon>Rhizopogonaceae</taxon>
        <taxon>Rhizopogon</taxon>
    </lineage>
</organism>
<dbReference type="InParanoid" id="A0A1B7N4B1"/>
<evidence type="ECO:0000313" key="2">
    <source>
        <dbReference type="Proteomes" id="UP000092154"/>
    </source>
</evidence>
<keyword evidence="2" id="KW-1185">Reference proteome</keyword>
<sequence length="151" mass="16692">MSTRGTGAAIIPCHIRRLQNPRSTQLSVFVHGLLLEICLASSEHRARVNVRYRGGGDQLQGLLLCTCIMMYVVSYTRNSESGKGITTCFLPSRGVEGDERWDFPVSTPVIHFALLSFPVIPLISSQKFLSVRTAQLRAVLLSTPESIYQIA</sequence>
<reference evidence="1 2" key="1">
    <citation type="submission" date="2016-06" db="EMBL/GenBank/DDBJ databases">
        <title>Comparative genomics of the ectomycorrhizal sister species Rhizopogon vinicolor and Rhizopogon vesiculosus (Basidiomycota: Boletales) reveals a divergence of the mating type B locus.</title>
        <authorList>
            <consortium name="DOE Joint Genome Institute"/>
            <person name="Mujic A.B."/>
            <person name="Kuo A."/>
            <person name="Tritt A."/>
            <person name="Lipzen A."/>
            <person name="Chen C."/>
            <person name="Johnson J."/>
            <person name="Sharma A."/>
            <person name="Barry K."/>
            <person name="Grigoriev I.V."/>
            <person name="Spatafora J.W."/>
        </authorList>
    </citation>
    <scope>NUCLEOTIDE SEQUENCE [LARGE SCALE GENOMIC DNA]</scope>
    <source>
        <strain evidence="1 2">AM-OR11-026</strain>
    </source>
</reference>
<dbReference type="AlphaFoldDB" id="A0A1B7N4B1"/>
<name>A0A1B7N4B1_9AGAM</name>